<evidence type="ECO:0000313" key="3">
    <source>
        <dbReference type="Proteomes" id="UP001153404"/>
    </source>
</evidence>
<dbReference type="GO" id="GO:0000175">
    <property type="term" value="F:3'-5'-RNA exonuclease activity"/>
    <property type="evidence" value="ECO:0007669"/>
    <property type="project" value="TreeGrafter"/>
</dbReference>
<keyword evidence="2" id="KW-0255">Endonuclease</keyword>
<evidence type="ECO:0000259" key="1">
    <source>
        <dbReference type="Pfam" id="PF03372"/>
    </source>
</evidence>
<dbReference type="InterPro" id="IPR050410">
    <property type="entry name" value="CCR4/nocturin_mRNA_transcr"/>
</dbReference>
<comment type="caution">
    <text evidence="2">The sequence shown here is derived from an EMBL/GenBank/DDBJ whole genome shotgun (WGS) entry which is preliminary data.</text>
</comment>
<accession>A0A9X4QTP6</accession>
<name>A0A9X4QTP6_9BACL</name>
<dbReference type="PANTHER" id="PTHR12121">
    <property type="entry name" value="CARBON CATABOLITE REPRESSOR PROTEIN 4"/>
    <property type="match status" value="1"/>
</dbReference>
<dbReference type="Pfam" id="PF03372">
    <property type="entry name" value="Exo_endo_phos"/>
    <property type="match status" value="1"/>
</dbReference>
<protein>
    <submittedName>
        <fullName evidence="2">Endonuclease/exonuclease/phosphatase family protein</fullName>
    </submittedName>
</protein>
<evidence type="ECO:0000313" key="2">
    <source>
        <dbReference type="EMBL" id="MDG0811391.1"/>
    </source>
</evidence>
<dbReference type="Proteomes" id="UP001153404">
    <property type="component" value="Unassembled WGS sequence"/>
</dbReference>
<dbReference type="PANTHER" id="PTHR12121:SF36">
    <property type="entry name" value="ENDONUCLEASE_EXONUCLEASE_PHOSPHATASE DOMAIN-CONTAINING PROTEIN"/>
    <property type="match status" value="1"/>
</dbReference>
<proteinExistence type="predicted"/>
<feature type="domain" description="Endonuclease/exonuclease/phosphatase" evidence="1">
    <location>
        <begin position="6"/>
        <end position="253"/>
    </location>
</feature>
<dbReference type="InterPro" id="IPR005135">
    <property type="entry name" value="Endo/exonuclease/phosphatase"/>
</dbReference>
<keyword evidence="2" id="KW-0540">Nuclease</keyword>
<keyword evidence="3" id="KW-1185">Reference proteome</keyword>
<keyword evidence="2" id="KW-0378">Hydrolase</keyword>
<dbReference type="InterPro" id="IPR036691">
    <property type="entry name" value="Endo/exonu/phosph_ase_sf"/>
</dbReference>
<dbReference type="SUPFAM" id="SSF56219">
    <property type="entry name" value="DNase I-like"/>
    <property type="match status" value="1"/>
</dbReference>
<dbReference type="CDD" id="cd09083">
    <property type="entry name" value="EEP-1"/>
    <property type="match status" value="1"/>
</dbReference>
<dbReference type="GO" id="GO:0004519">
    <property type="term" value="F:endonuclease activity"/>
    <property type="evidence" value="ECO:0007669"/>
    <property type="project" value="UniProtKB-KW"/>
</dbReference>
<sequence length="263" mass="28533">MKWKIMTFNLRTNVPSDGDHAWPHRPRAVAQAILRHDPDIVCVQEALYAMLLDLVPLLPDYAWVGEGRRGGQEDEFCAVWYKKSKASVAEYGSFGLSETPGRLGEPDWGGGLSADVHVGPAERRCSRRRGGSGLTVFNTHLDHISEPAQTNGMRLIVDRIGALRERTGTPVALTGDFNVGPSHAVVKGLERAGFINGYSALSGGAAAAGATFHDFRGGKTGEPIDYIFASPDVAVERIEVDRGLYEGRYPSDHYPVCAVLSTK</sequence>
<dbReference type="AlphaFoldDB" id="A0A9X4QTP6"/>
<reference evidence="2" key="1">
    <citation type="submission" date="2022-10" db="EMBL/GenBank/DDBJ databases">
        <title>Comparative genomic analysis of Cohnella hashimotonis sp. nov., isolated from the International Space Station.</title>
        <authorList>
            <person name="Simpson A."/>
            <person name="Venkateswaran K."/>
        </authorList>
    </citation>
    <scope>NUCLEOTIDE SEQUENCE</scope>
    <source>
        <strain evidence="2">DSM 28161</strain>
    </source>
</reference>
<dbReference type="Gene3D" id="3.60.10.10">
    <property type="entry name" value="Endonuclease/exonuclease/phosphatase"/>
    <property type="match status" value="1"/>
</dbReference>
<dbReference type="RefSeq" id="WP_277533982.1">
    <property type="nucleotide sequence ID" value="NZ_JAPDIA010000007.1"/>
</dbReference>
<dbReference type="EMBL" id="JAPDIA010000007">
    <property type="protein sequence ID" value="MDG0811391.1"/>
    <property type="molecule type" value="Genomic_DNA"/>
</dbReference>
<gene>
    <name evidence="2" type="ORF">OMP40_19975</name>
</gene>
<organism evidence="2 3">
    <name type="scientific">Cohnella rhizosphaerae</name>
    <dbReference type="NCBI Taxonomy" id="1457232"/>
    <lineage>
        <taxon>Bacteria</taxon>
        <taxon>Bacillati</taxon>
        <taxon>Bacillota</taxon>
        <taxon>Bacilli</taxon>
        <taxon>Bacillales</taxon>
        <taxon>Paenibacillaceae</taxon>
        <taxon>Cohnella</taxon>
    </lineage>
</organism>